<name>A0A6J7NYJ7_9ZZZZ</name>
<gene>
    <name evidence="1" type="ORF">UFOPK4020_00535</name>
</gene>
<protein>
    <submittedName>
        <fullName evidence="1">Unannotated protein</fullName>
    </submittedName>
</protein>
<organism evidence="1">
    <name type="scientific">freshwater metagenome</name>
    <dbReference type="NCBI Taxonomy" id="449393"/>
    <lineage>
        <taxon>unclassified sequences</taxon>
        <taxon>metagenomes</taxon>
        <taxon>ecological metagenomes</taxon>
    </lineage>
</organism>
<dbReference type="EMBL" id="CAFBOV010000081">
    <property type="protein sequence ID" value="CAB4995939.1"/>
    <property type="molecule type" value="Genomic_DNA"/>
</dbReference>
<dbReference type="AlphaFoldDB" id="A0A6J7NYJ7"/>
<accession>A0A6J7NYJ7</accession>
<evidence type="ECO:0000313" key="1">
    <source>
        <dbReference type="EMBL" id="CAB4995939.1"/>
    </source>
</evidence>
<reference evidence="1" key="1">
    <citation type="submission" date="2020-05" db="EMBL/GenBank/DDBJ databases">
        <authorList>
            <person name="Chiriac C."/>
            <person name="Salcher M."/>
            <person name="Ghai R."/>
            <person name="Kavagutti S V."/>
        </authorList>
    </citation>
    <scope>NUCLEOTIDE SEQUENCE</scope>
</reference>
<proteinExistence type="predicted"/>
<sequence length="125" mass="12644">MVQLIIFSAAWARSNAPTCVEPVNESLRILFDCNIALTAGPEGLGTTTLTTPSGTPARCIISAIASAVKGVSPAGFKTTVQPAASAGPILRVAIAAGKFHGVASSATPTGCRETINQLAPLGARR</sequence>